<dbReference type="Proteomes" id="UP000076962">
    <property type="component" value="Unassembled WGS sequence"/>
</dbReference>
<reference evidence="2 3" key="1">
    <citation type="submission" date="2016-05" db="EMBL/GenBank/DDBJ databases">
        <title>Single-cell genome of chain-forming Candidatus Thiomargarita nelsonii and comparison to other large sulfur-oxidizing bacteria.</title>
        <authorList>
            <person name="Winkel M."/>
            <person name="Salman V."/>
            <person name="Woyke T."/>
            <person name="Schulz-Vogt H."/>
            <person name="Richter M."/>
            <person name="Flood B."/>
            <person name="Bailey J."/>
            <person name="Amann R."/>
            <person name="Mussmann M."/>
        </authorList>
    </citation>
    <scope>NUCLEOTIDE SEQUENCE [LARGE SCALE GENOMIC DNA]</scope>
    <source>
        <strain evidence="2 3">THI036</strain>
    </source>
</reference>
<sequence>MLDCLGKKNLSLIDERATKHIFRNKQGHIADTPINRQLLENTASNPINFLGTDKYGNERYAKILPSGKQVWAQVRNGMIRNGGINQTPRQFNSQSGFSSPIMPGQL</sequence>
<dbReference type="EMBL" id="LUTY01000938">
    <property type="protein sequence ID" value="OAD22454.1"/>
    <property type="molecule type" value="Genomic_DNA"/>
</dbReference>
<evidence type="ECO:0000313" key="3">
    <source>
        <dbReference type="Proteomes" id="UP000076962"/>
    </source>
</evidence>
<organism evidence="2 3">
    <name type="scientific">Candidatus Thiomargarita nelsonii</name>
    <dbReference type="NCBI Taxonomy" id="1003181"/>
    <lineage>
        <taxon>Bacteria</taxon>
        <taxon>Pseudomonadati</taxon>
        <taxon>Pseudomonadota</taxon>
        <taxon>Gammaproteobacteria</taxon>
        <taxon>Thiotrichales</taxon>
        <taxon>Thiotrichaceae</taxon>
        <taxon>Thiomargarita</taxon>
    </lineage>
</organism>
<proteinExistence type="predicted"/>
<keyword evidence="3" id="KW-1185">Reference proteome</keyword>
<protein>
    <submittedName>
        <fullName evidence="2">Filamentous hemagglutinin family protein</fullName>
    </submittedName>
</protein>
<accession>A0A0A6RJI9</accession>
<gene>
    <name evidence="2" type="ORF">THIOM_001744</name>
</gene>
<feature type="compositionally biased region" description="Polar residues" evidence="1">
    <location>
        <begin position="83"/>
        <end position="98"/>
    </location>
</feature>
<dbReference type="AlphaFoldDB" id="A0A0A6RJI9"/>
<name>A0A0A6RJI9_9GAMM</name>
<comment type="caution">
    <text evidence="2">The sequence shown here is derived from an EMBL/GenBank/DDBJ whole genome shotgun (WGS) entry which is preliminary data.</text>
</comment>
<evidence type="ECO:0000256" key="1">
    <source>
        <dbReference type="SAM" id="MobiDB-lite"/>
    </source>
</evidence>
<evidence type="ECO:0000313" key="2">
    <source>
        <dbReference type="EMBL" id="OAD22454.1"/>
    </source>
</evidence>
<feature type="region of interest" description="Disordered" evidence="1">
    <location>
        <begin position="83"/>
        <end position="106"/>
    </location>
</feature>